<dbReference type="GeneID" id="85475683"/>
<comment type="caution">
    <text evidence="2">The sequence shown here is derived from an EMBL/GenBank/DDBJ whole genome shotgun (WGS) entry which is preliminary data.</text>
</comment>
<dbReference type="EMBL" id="JAHMHQ010000015">
    <property type="protein sequence ID" value="KAK1634448.1"/>
    <property type="molecule type" value="Genomic_DNA"/>
</dbReference>
<name>A0AAJ0ED88_9PEZI</name>
<keyword evidence="3" id="KW-1185">Reference proteome</keyword>
<reference evidence="2" key="1">
    <citation type="submission" date="2021-06" db="EMBL/GenBank/DDBJ databases">
        <title>Comparative genomics, transcriptomics and evolutionary studies reveal genomic signatures of adaptation to plant cell wall in hemibiotrophic fungi.</title>
        <authorList>
            <consortium name="DOE Joint Genome Institute"/>
            <person name="Baroncelli R."/>
            <person name="Diaz J.F."/>
            <person name="Benocci T."/>
            <person name="Peng M."/>
            <person name="Battaglia E."/>
            <person name="Haridas S."/>
            <person name="Andreopoulos W."/>
            <person name="Labutti K."/>
            <person name="Pangilinan J."/>
            <person name="Floch G.L."/>
            <person name="Makela M.R."/>
            <person name="Henrissat B."/>
            <person name="Grigoriev I.V."/>
            <person name="Crouch J.A."/>
            <person name="De Vries R.P."/>
            <person name="Sukno S.A."/>
            <person name="Thon M.R."/>
        </authorList>
    </citation>
    <scope>NUCLEOTIDE SEQUENCE</scope>
    <source>
        <strain evidence="2">CBS 102054</strain>
    </source>
</reference>
<accession>A0AAJ0ED88</accession>
<feature type="region of interest" description="Disordered" evidence="1">
    <location>
        <begin position="1"/>
        <end position="54"/>
    </location>
</feature>
<sequence length="101" mass="11221">MRIGGKIGQNGTKWNRLPRVPPTSPFEASRGGWGHELESMDGSEGEGEWEYTSTSTFRKGQRLQVNSSLHLELRGPITRLLELGETVDNSKHNSCKANIGR</sequence>
<evidence type="ECO:0000313" key="3">
    <source>
        <dbReference type="Proteomes" id="UP001243989"/>
    </source>
</evidence>
<gene>
    <name evidence="2" type="ORF">BDP81DRAFT_432839</name>
</gene>
<dbReference type="RefSeq" id="XP_060443055.1">
    <property type="nucleotide sequence ID" value="XM_060590821.1"/>
</dbReference>
<organism evidence="2 3">
    <name type="scientific">Colletotrichum phormii</name>
    <dbReference type="NCBI Taxonomy" id="359342"/>
    <lineage>
        <taxon>Eukaryota</taxon>
        <taxon>Fungi</taxon>
        <taxon>Dikarya</taxon>
        <taxon>Ascomycota</taxon>
        <taxon>Pezizomycotina</taxon>
        <taxon>Sordariomycetes</taxon>
        <taxon>Hypocreomycetidae</taxon>
        <taxon>Glomerellales</taxon>
        <taxon>Glomerellaceae</taxon>
        <taxon>Colletotrichum</taxon>
        <taxon>Colletotrichum acutatum species complex</taxon>
    </lineage>
</organism>
<evidence type="ECO:0000313" key="2">
    <source>
        <dbReference type="EMBL" id="KAK1634448.1"/>
    </source>
</evidence>
<dbReference type="Proteomes" id="UP001243989">
    <property type="component" value="Unassembled WGS sequence"/>
</dbReference>
<protein>
    <submittedName>
        <fullName evidence="2">Uncharacterized protein</fullName>
    </submittedName>
</protein>
<evidence type="ECO:0000256" key="1">
    <source>
        <dbReference type="SAM" id="MobiDB-lite"/>
    </source>
</evidence>
<dbReference type="AlphaFoldDB" id="A0AAJ0ED88"/>
<feature type="compositionally biased region" description="Acidic residues" evidence="1">
    <location>
        <begin position="39"/>
        <end position="49"/>
    </location>
</feature>
<proteinExistence type="predicted"/>